<dbReference type="GO" id="GO:0008270">
    <property type="term" value="F:zinc ion binding"/>
    <property type="evidence" value="ECO:0007669"/>
    <property type="project" value="UniProtKB-KW"/>
</dbReference>
<dbReference type="InterPro" id="IPR013087">
    <property type="entry name" value="Znf_C2H2_type"/>
</dbReference>
<feature type="compositionally biased region" description="Low complexity" evidence="2">
    <location>
        <begin position="154"/>
        <end position="168"/>
    </location>
</feature>
<dbReference type="Proteomes" id="UP000747542">
    <property type="component" value="Unassembled WGS sequence"/>
</dbReference>
<dbReference type="Gene3D" id="3.30.160.60">
    <property type="entry name" value="Classic Zinc Finger"/>
    <property type="match status" value="1"/>
</dbReference>
<reference evidence="4" key="1">
    <citation type="journal article" date="2021" name="Sci. Adv.">
        <title>The American lobster genome reveals insights on longevity, neural, and immune adaptations.</title>
        <authorList>
            <person name="Polinski J.M."/>
            <person name="Zimin A.V."/>
            <person name="Clark K.F."/>
            <person name="Kohn A.B."/>
            <person name="Sadowski N."/>
            <person name="Timp W."/>
            <person name="Ptitsyn A."/>
            <person name="Khanna P."/>
            <person name="Romanova D.Y."/>
            <person name="Williams P."/>
            <person name="Greenwood S.J."/>
            <person name="Moroz L.L."/>
            <person name="Walt D.R."/>
            <person name="Bodnar A.G."/>
        </authorList>
    </citation>
    <scope>NUCLEOTIDE SEQUENCE</scope>
    <source>
        <strain evidence="4">GMGI-L3</strain>
    </source>
</reference>
<comment type="caution">
    <text evidence="4">The sequence shown here is derived from an EMBL/GenBank/DDBJ whole genome shotgun (WGS) entry which is preliminary data.</text>
</comment>
<evidence type="ECO:0000313" key="5">
    <source>
        <dbReference type="Proteomes" id="UP000747542"/>
    </source>
</evidence>
<dbReference type="SUPFAM" id="SSF57667">
    <property type="entry name" value="beta-beta-alpha zinc fingers"/>
    <property type="match status" value="1"/>
</dbReference>
<proteinExistence type="predicted"/>
<feature type="compositionally biased region" description="Basic and acidic residues" evidence="2">
    <location>
        <begin position="169"/>
        <end position="187"/>
    </location>
</feature>
<keyword evidence="1" id="KW-0479">Metal-binding</keyword>
<dbReference type="InterPro" id="IPR008598">
    <property type="entry name" value="Di19_Zn-bd"/>
</dbReference>
<protein>
    <submittedName>
        <fullName evidence="4">Abrupt-like 5</fullName>
    </submittedName>
</protein>
<keyword evidence="1" id="KW-0863">Zinc-finger</keyword>
<feature type="region of interest" description="Disordered" evidence="2">
    <location>
        <begin position="141"/>
        <end position="187"/>
    </location>
</feature>
<organism evidence="4 5">
    <name type="scientific">Homarus americanus</name>
    <name type="common">American lobster</name>
    <dbReference type="NCBI Taxonomy" id="6706"/>
    <lineage>
        <taxon>Eukaryota</taxon>
        <taxon>Metazoa</taxon>
        <taxon>Ecdysozoa</taxon>
        <taxon>Arthropoda</taxon>
        <taxon>Crustacea</taxon>
        <taxon>Multicrustacea</taxon>
        <taxon>Malacostraca</taxon>
        <taxon>Eumalacostraca</taxon>
        <taxon>Eucarida</taxon>
        <taxon>Decapoda</taxon>
        <taxon>Pleocyemata</taxon>
        <taxon>Astacidea</taxon>
        <taxon>Nephropoidea</taxon>
        <taxon>Nephropidae</taxon>
        <taxon>Homarus</taxon>
    </lineage>
</organism>
<dbReference type="PROSITE" id="PS00028">
    <property type="entry name" value="ZINC_FINGER_C2H2_1"/>
    <property type="match status" value="1"/>
</dbReference>
<feature type="domain" description="C2H2-type" evidence="3">
    <location>
        <begin position="122"/>
        <end position="150"/>
    </location>
</feature>
<gene>
    <name evidence="4" type="primary">ab-L5</name>
    <name evidence="4" type="ORF">Hamer_G012320</name>
</gene>
<keyword evidence="1" id="KW-0862">Zinc</keyword>
<dbReference type="SMART" id="SM00355">
    <property type="entry name" value="ZnF_C2H2"/>
    <property type="match status" value="2"/>
</dbReference>
<evidence type="ECO:0000259" key="3">
    <source>
        <dbReference type="PROSITE" id="PS50157"/>
    </source>
</evidence>
<name>A0A8J5KBI4_HOMAM</name>
<keyword evidence="5" id="KW-1185">Reference proteome</keyword>
<dbReference type="PROSITE" id="PS50157">
    <property type="entry name" value="ZINC_FINGER_C2H2_2"/>
    <property type="match status" value="1"/>
</dbReference>
<accession>A0A8J5KBI4</accession>
<sequence>MSEHQKGVRVAPLAVRDAKCLIVVAGGPLSSTPPASVPSTFVSPFPGAQTAPMAVVTCGTGSSSGVMTGGATGGRGVAAAAAAATGGSWVGAQCPICFKILRDKYKLRTHLADIHSAVQHVFTCPVCNRVYKTKNTLTNHISLSHRGYRKRRQQQQYQPPQQQQQPSQQEHHQQPHVLMDHQPQHQH</sequence>
<evidence type="ECO:0000313" key="4">
    <source>
        <dbReference type="EMBL" id="KAG7170088.1"/>
    </source>
</evidence>
<dbReference type="EMBL" id="JAHLQT010014894">
    <property type="protein sequence ID" value="KAG7170088.1"/>
    <property type="molecule type" value="Genomic_DNA"/>
</dbReference>
<evidence type="ECO:0000256" key="1">
    <source>
        <dbReference type="PROSITE-ProRule" id="PRU00042"/>
    </source>
</evidence>
<dbReference type="InterPro" id="IPR036236">
    <property type="entry name" value="Znf_C2H2_sf"/>
</dbReference>
<dbReference type="AlphaFoldDB" id="A0A8J5KBI4"/>
<evidence type="ECO:0000256" key="2">
    <source>
        <dbReference type="SAM" id="MobiDB-lite"/>
    </source>
</evidence>
<dbReference type="Pfam" id="PF05605">
    <property type="entry name" value="zf-Di19"/>
    <property type="match status" value="1"/>
</dbReference>